<feature type="domain" description="Type II secretion system protein GspF" evidence="9">
    <location>
        <begin position="65"/>
        <end position="188"/>
    </location>
</feature>
<dbReference type="KEGG" id="mpau:ZMTM_00970"/>
<protein>
    <submittedName>
        <fullName evidence="10">Type II secretion system protein</fullName>
    </submittedName>
</protein>
<gene>
    <name evidence="10" type="ORF">ZMTM_00970</name>
</gene>
<evidence type="ECO:0000259" key="9">
    <source>
        <dbReference type="Pfam" id="PF00482"/>
    </source>
</evidence>
<evidence type="ECO:0000313" key="10">
    <source>
        <dbReference type="EMBL" id="BCM23838.1"/>
    </source>
</evidence>
<dbReference type="PANTHER" id="PTHR30012:SF0">
    <property type="entry name" value="TYPE II SECRETION SYSTEM PROTEIN F-RELATED"/>
    <property type="match status" value="1"/>
</dbReference>
<dbReference type="InterPro" id="IPR018076">
    <property type="entry name" value="T2SS_GspF_dom"/>
</dbReference>
<reference evidence="10" key="1">
    <citation type="journal article" date="2021" name="Arch. Microbiol.">
        <title>Methyloradius palustris gen. nov., sp. nov., a methanol-oxidizing bacterium isolated from snow.</title>
        <authorList>
            <person name="Miyadera T."/>
            <person name="Kojima H."/>
            <person name="Fukui M."/>
        </authorList>
    </citation>
    <scope>NUCLEOTIDE SEQUENCE</scope>
    <source>
        <strain evidence="10">Zm11</strain>
    </source>
</reference>
<dbReference type="Gene3D" id="1.20.81.30">
    <property type="entry name" value="Type II secretion system (T2SS), domain F"/>
    <property type="match status" value="2"/>
</dbReference>
<keyword evidence="7 8" id="KW-0472">Membrane</keyword>
<keyword evidence="6 8" id="KW-1133">Transmembrane helix</keyword>
<dbReference type="Pfam" id="PF00482">
    <property type="entry name" value="T2SSF"/>
    <property type="match status" value="2"/>
</dbReference>
<dbReference type="GO" id="GO:0005886">
    <property type="term" value="C:plasma membrane"/>
    <property type="evidence" value="ECO:0007669"/>
    <property type="project" value="UniProtKB-SubCell"/>
</dbReference>
<evidence type="ECO:0000256" key="8">
    <source>
        <dbReference type="SAM" id="Phobius"/>
    </source>
</evidence>
<dbReference type="InterPro" id="IPR042094">
    <property type="entry name" value="T2SS_GspF_sf"/>
</dbReference>
<evidence type="ECO:0000256" key="2">
    <source>
        <dbReference type="ARBA" id="ARBA00005745"/>
    </source>
</evidence>
<feature type="transmembrane region" description="Helical" evidence="8">
    <location>
        <begin position="207"/>
        <end position="237"/>
    </location>
</feature>
<keyword evidence="11" id="KW-1185">Reference proteome</keyword>
<keyword evidence="3" id="KW-1003">Cell membrane</keyword>
<dbReference type="PRINTS" id="PR00812">
    <property type="entry name" value="BCTERIALGSPF"/>
</dbReference>
<organism evidence="10 11">
    <name type="scientific">Methyloradius palustris</name>
    <dbReference type="NCBI Taxonomy" id="2778876"/>
    <lineage>
        <taxon>Bacteria</taxon>
        <taxon>Pseudomonadati</taxon>
        <taxon>Pseudomonadota</taxon>
        <taxon>Betaproteobacteria</taxon>
        <taxon>Nitrosomonadales</taxon>
        <taxon>Methylophilaceae</taxon>
        <taxon>Methyloradius</taxon>
    </lineage>
</organism>
<sequence>MPTYNYKAVDQIGRTANGEMDALNEIDLELRLDRIGLSLITFRLARKTAGLFGGKKINLQDLVMFCFQMEQLTSAGVPLLEGLADLRDSNPNLYFQKILAAVIDDVEGGKLFSEALARHSSVFNNVFVSLIKAGEQTGKLPEVFENLATTLKWQYELVSQTKRLIAYPLFVLVVVLGAITFLMIYLVPQMVSFLRNMGQDLPIQTKILIFISNAFVSYWWLILSVPVLLIIILKVAVKQSAEVRYRYDYIKLHLPVTGEILQKIILARFARYFALMYQTGIPILDAIKTCEDIVANKVVADALNRAHQQINAGDSMSESFRNAGLFPPLVVRMIKVGEGTGGLDKSLLKISYFYDRDVNEKIESMLKMLEPALTVILGAILAFIMFSVLGPVYDSFSKLKI</sequence>
<evidence type="ECO:0000313" key="11">
    <source>
        <dbReference type="Proteomes" id="UP000826722"/>
    </source>
</evidence>
<dbReference type="PANTHER" id="PTHR30012">
    <property type="entry name" value="GENERAL SECRETION PATHWAY PROTEIN"/>
    <property type="match status" value="1"/>
</dbReference>
<proteinExistence type="inferred from homology"/>
<evidence type="ECO:0000256" key="3">
    <source>
        <dbReference type="ARBA" id="ARBA00022475"/>
    </source>
</evidence>
<evidence type="ECO:0000256" key="4">
    <source>
        <dbReference type="ARBA" id="ARBA00022519"/>
    </source>
</evidence>
<evidence type="ECO:0000256" key="7">
    <source>
        <dbReference type="ARBA" id="ARBA00023136"/>
    </source>
</evidence>
<keyword evidence="4" id="KW-0997">Cell inner membrane</keyword>
<dbReference type="RefSeq" id="WP_221764417.1">
    <property type="nucleotide sequence ID" value="NZ_AP024110.1"/>
</dbReference>
<feature type="transmembrane region" description="Helical" evidence="8">
    <location>
        <begin position="164"/>
        <end position="187"/>
    </location>
</feature>
<name>A0A8D5GA74_9PROT</name>
<dbReference type="EMBL" id="AP024110">
    <property type="protein sequence ID" value="BCM23838.1"/>
    <property type="molecule type" value="Genomic_DNA"/>
</dbReference>
<evidence type="ECO:0000256" key="5">
    <source>
        <dbReference type="ARBA" id="ARBA00022692"/>
    </source>
</evidence>
<evidence type="ECO:0000256" key="1">
    <source>
        <dbReference type="ARBA" id="ARBA00004429"/>
    </source>
</evidence>
<dbReference type="FunFam" id="1.20.81.30:FF:000001">
    <property type="entry name" value="Type II secretion system protein F"/>
    <property type="match status" value="2"/>
</dbReference>
<feature type="domain" description="Type II secretion system protein GspF" evidence="9">
    <location>
        <begin position="269"/>
        <end position="390"/>
    </location>
</feature>
<evidence type="ECO:0000256" key="6">
    <source>
        <dbReference type="ARBA" id="ARBA00022989"/>
    </source>
</evidence>
<comment type="subcellular location">
    <subcellularLocation>
        <location evidence="1">Cell inner membrane</location>
        <topology evidence="1">Multi-pass membrane protein</topology>
    </subcellularLocation>
</comment>
<feature type="transmembrane region" description="Helical" evidence="8">
    <location>
        <begin position="372"/>
        <end position="393"/>
    </location>
</feature>
<dbReference type="AlphaFoldDB" id="A0A8D5GA74"/>
<dbReference type="InterPro" id="IPR003004">
    <property type="entry name" value="GspF/PilC"/>
</dbReference>
<accession>A0A8D5GA74</accession>
<dbReference type="Proteomes" id="UP000826722">
    <property type="component" value="Chromosome"/>
</dbReference>
<comment type="similarity">
    <text evidence="2">Belongs to the GSP F family.</text>
</comment>
<keyword evidence="5 8" id="KW-0812">Transmembrane</keyword>